<evidence type="ECO:0000256" key="1">
    <source>
        <dbReference type="ARBA" id="ARBA00022729"/>
    </source>
</evidence>
<dbReference type="PANTHER" id="PTHR46580">
    <property type="entry name" value="SENSOR KINASE-RELATED"/>
    <property type="match status" value="1"/>
</dbReference>
<evidence type="ECO:0000256" key="3">
    <source>
        <dbReference type="SAM" id="Phobius"/>
    </source>
</evidence>
<proteinExistence type="predicted"/>
<dbReference type="Proteomes" id="UP000663845">
    <property type="component" value="Unassembled WGS sequence"/>
</dbReference>
<accession>A0A815SYK7</accession>
<dbReference type="InterPro" id="IPR028994">
    <property type="entry name" value="Integrin_alpha_N"/>
</dbReference>
<dbReference type="Gene3D" id="2.30.30.100">
    <property type="match status" value="2"/>
</dbReference>
<evidence type="ECO:0008006" key="6">
    <source>
        <dbReference type="Google" id="ProtNLM"/>
    </source>
</evidence>
<evidence type="ECO:0000313" key="4">
    <source>
        <dbReference type="EMBL" id="CAF1494172.1"/>
    </source>
</evidence>
<reference evidence="4" key="1">
    <citation type="submission" date="2021-02" db="EMBL/GenBank/DDBJ databases">
        <authorList>
            <person name="Nowell W R."/>
        </authorList>
    </citation>
    <scope>NUCLEOTIDE SEQUENCE</scope>
</reference>
<dbReference type="Pfam" id="PF01839">
    <property type="entry name" value="FG-GAP"/>
    <property type="match status" value="1"/>
</dbReference>
<protein>
    <recommendedName>
        <fullName evidence="6">VCBS repeat-containing protein</fullName>
    </recommendedName>
</protein>
<dbReference type="Pfam" id="PF13517">
    <property type="entry name" value="FG-GAP_3"/>
    <property type="match status" value="3"/>
</dbReference>
<keyword evidence="1" id="KW-0732">Signal</keyword>
<evidence type="ECO:0000313" key="5">
    <source>
        <dbReference type="Proteomes" id="UP000663845"/>
    </source>
</evidence>
<evidence type="ECO:0000256" key="2">
    <source>
        <dbReference type="SAM" id="MobiDB-lite"/>
    </source>
</evidence>
<dbReference type="Gene3D" id="2.130.10.130">
    <property type="entry name" value="Integrin alpha, N-terminal"/>
    <property type="match status" value="2"/>
</dbReference>
<comment type="caution">
    <text evidence="4">The sequence shown here is derived from an EMBL/GenBank/DDBJ whole genome shotgun (WGS) entry which is preliminary data.</text>
</comment>
<feature type="non-terminal residue" evidence="4">
    <location>
        <position position="1"/>
    </location>
</feature>
<dbReference type="EMBL" id="CAJNOG010002190">
    <property type="protein sequence ID" value="CAF1494172.1"/>
    <property type="molecule type" value="Genomic_DNA"/>
</dbReference>
<keyword evidence="3" id="KW-0472">Membrane</keyword>
<dbReference type="InterPro" id="IPR013517">
    <property type="entry name" value="FG-GAP"/>
</dbReference>
<dbReference type="SUPFAM" id="SSF69318">
    <property type="entry name" value="Integrin alpha N-terminal domain"/>
    <property type="match status" value="2"/>
</dbReference>
<feature type="region of interest" description="Disordered" evidence="2">
    <location>
        <begin position="1"/>
        <end position="25"/>
    </location>
</feature>
<sequence>INTTMSTNANRQQAFSGNNGSTEVSTGGRTLKIIWIILSVIIILAVCAAIAVPIGLILTKNNSAIASTSSNTSMTNTTATNSTNVTTTTVATTINMTTTVNGTTTIATTSTTTACSYIFTNVASYSYSAPVGIATADINNDGKLDIVETNTGTNDVSVLLGMGNGNFTASGSYSTGSGSYPRAVAFGDFNKDNQLDIVVANYFTGNVAILLGYGTGVFGTATLCTIASNPYAVAVGDVNGDTCPDIAVASQSANSITILLGNCSGAFGGSGTVKTISTGTGSNPQSVAFADFNSDGRLDMAVANHLTDTMGIFLGYSNGTFSAQTTYSTGSGSNPNMLTIADFNLDGKLDVVVVNNFASYSCIFFGYGDGTFMAQTQIATSYFSGAVTSADINNDNKPDLICAHTSVGKIGIALNNGNGTFASEIFTATPGGGPNGIVCGDFNGDSKQDVAITNAAGGATQIFLNPC</sequence>
<feature type="transmembrane region" description="Helical" evidence="3">
    <location>
        <begin position="33"/>
        <end position="58"/>
    </location>
</feature>
<organism evidence="4 5">
    <name type="scientific">Adineta steineri</name>
    <dbReference type="NCBI Taxonomy" id="433720"/>
    <lineage>
        <taxon>Eukaryota</taxon>
        <taxon>Metazoa</taxon>
        <taxon>Spiralia</taxon>
        <taxon>Gnathifera</taxon>
        <taxon>Rotifera</taxon>
        <taxon>Eurotatoria</taxon>
        <taxon>Bdelloidea</taxon>
        <taxon>Adinetida</taxon>
        <taxon>Adinetidae</taxon>
        <taxon>Adineta</taxon>
    </lineage>
</organism>
<name>A0A815SYK7_9BILA</name>
<gene>
    <name evidence="4" type="ORF">JYZ213_LOCUS43102</name>
</gene>
<keyword evidence="3" id="KW-1133">Transmembrane helix</keyword>
<keyword evidence="3" id="KW-0812">Transmembrane</keyword>
<dbReference type="AlphaFoldDB" id="A0A815SYK7"/>